<dbReference type="GO" id="GO:0004563">
    <property type="term" value="F:beta-N-acetylhexosaminidase activity"/>
    <property type="evidence" value="ECO:0007669"/>
    <property type="project" value="UniProtKB-EC"/>
</dbReference>
<dbReference type="CDD" id="cd06563">
    <property type="entry name" value="GH20_chitobiase-like"/>
    <property type="match status" value="1"/>
</dbReference>
<dbReference type="InterPro" id="IPR025705">
    <property type="entry name" value="Beta_hexosaminidase_sua/sub"/>
</dbReference>
<dbReference type="Pfam" id="PF02838">
    <property type="entry name" value="Glyco_hydro_20b"/>
    <property type="match status" value="1"/>
</dbReference>
<evidence type="ECO:0000256" key="4">
    <source>
        <dbReference type="ARBA" id="ARBA00022801"/>
    </source>
</evidence>
<evidence type="ECO:0000256" key="5">
    <source>
        <dbReference type="ARBA" id="ARBA00023295"/>
    </source>
</evidence>
<dbReference type="InterPro" id="IPR015883">
    <property type="entry name" value="Glyco_hydro_20_cat"/>
</dbReference>
<dbReference type="GO" id="GO:0005975">
    <property type="term" value="P:carbohydrate metabolic process"/>
    <property type="evidence" value="ECO:0007669"/>
    <property type="project" value="InterPro"/>
</dbReference>
<gene>
    <name evidence="11" type="ORF">KL86PLE_130142</name>
</gene>
<dbReference type="AlphaFoldDB" id="A0A212L9I7"/>
<proteinExistence type="inferred from homology"/>
<feature type="active site" description="Proton donor" evidence="8">
    <location>
        <position position="448"/>
    </location>
</feature>
<dbReference type="PANTHER" id="PTHR22600">
    <property type="entry name" value="BETA-HEXOSAMINIDASE"/>
    <property type="match status" value="1"/>
</dbReference>
<dbReference type="GO" id="GO:0030203">
    <property type="term" value="P:glycosaminoglycan metabolic process"/>
    <property type="evidence" value="ECO:0007669"/>
    <property type="project" value="TreeGrafter"/>
</dbReference>
<dbReference type="EMBL" id="FMJD01000005">
    <property type="protein sequence ID" value="SCM74242.1"/>
    <property type="molecule type" value="Genomic_DNA"/>
</dbReference>
<dbReference type="InterPro" id="IPR017853">
    <property type="entry name" value="GH"/>
</dbReference>
<dbReference type="PANTHER" id="PTHR22600:SF57">
    <property type="entry name" value="BETA-N-ACETYLHEXOSAMINIDASE"/>
    <property type="match status" value="1"/>
</dbReference>
<dbReference type="InterPro" id="IPR029018">
    <property type="entry name" value="Hex-like_dom2"/>
</dbReference>
<dbReference type="InterPro" id="IPR015882">
    <property type="entry name" value="HEX_bac_N"/>
</dbReference>
<evidence type="ECO:0000256" key="3">
    <source>
        <dbReference type="ARBA" id="ARBA00012663"/>
    </source>
</evidence>
<reference evidence="11" key="1">
    <citation type="submission" date="2016-08" db="EMBL/GenBank/DDBJ databases">
        <authorList>
            <person name="Seilhamer J.J."/>
        </authorList>
    </citation>
    <scope>NUCLEOTIDE SEQUENCE</scope>
    <source>
        <strain evidence="11">86</strain>
    </source>
</reference>
<feature type="domain" description="Glycoside hydrolase family 20 catalytic" evidence="9">
    <location>
        <begin position="273"/>
        <end position="619"/>
    </location>
</feature>
<comment type="similarity">
    <text evidence="2">Belongs to the glycosyl hydrolase 20 family.</text>
</comment>
<dbReference type="GO" id="GO:0016020">
    <property type="term" value="C:membrane"/>
    <property type="evidence" value="ECO:0007669"/>
    <property type="project" value="TreeGrafter"/>
</dbReference>
<keyword evidence="4 11" id="KW-0378">Hydrolase</keyword>
<comment type="catalytic activity">
    <reaction evidence="1">
        <text>Hydrolysis of terminal non-reducing N-acetyl-D-hexosamine residues in N-acetyl-beta-D-hexosaminides.</text>
        <dbReference type="EC" id="3.2.1.52"/>
    </reaction>
</comment>
<evidence type="ECO:0000256" key="7">
    <source>
        <dbReference type="ARBA" id="ARBA00033000"/>
    </source>
</evidence>
<evidence type="ECO:0000313" key="11">
    <source>
        <dbReference type="EMBL" id="SCM74242.1"/>
    </source>
</evidence>
<evidence type="ECO:0000256" key="8">
    <source>
        <dbReference type="PIRSR" id="PIRSR625705-1"/>
    </source>
</evidence>
<organism evidence="11">
    <name type="scientific">uncultured Pleomorphomonas sp</name>
    <dbReference type="NCBI Taxonomy" id="442121"/>
    <lineage>
        <taxon>Bacteria</taxon>
        <taxon>Pseudomonadati</taxon>
        <taxon>Pseudomonadota</taxon>
        <taxon>Alphaproteobacteria</taxon>
        <taxon>Hyphomicrobiales</taxon>
        <taxon>Pleomorphomonadaceae</taxon>
        <taxon>Pleomorphomonas</taxon>
        <taxon>environmental samples</taxon>
    </lineage>
</organism>
<feature type="domain" description="Beta-hexosaminidase bacterial type N-terminal" evidence="10">
    <location>
        <begin position="204"/>
        <end position="269"/>
    </location>
</feature>
<dbReference type="RefSeq" id="WP_288199696.1">
    <property type="nucleotide sequence ID" value="NZ_LT608334.1"/>
</dbReference>
<evidence type="ECO:0000259" key="9">
    <source>
        <dbReference type="Pfam" id="PF00728"/>
    </source>
</evidence>
<keyword evidence="5 11" id="KW-0326">Glycosidase</keyword>
<evidence type="ECO:0000256" key="6">
    <source>
        <dbReference type="ARBA" id="ARBA00030512"/>
    </source>
</evidence>
<dbReference type="EC" id="3.2.1.52" evidence="3"/>
<evidence type="ECO:0000259" key="10">
    <source>
        <dbReference type="Pfam" id="PF02838"/>
    </source>
</evidence>
<dbReference type="SUPFAM" id="SSF51445">
    <property type="entry name" value="(Trans)glycosidases"/>
    <property type="match status" value="1"/>
</dbReference>
<sequence>MTDRYATVPEATRFHLDCRWQPADADPAGRLLFELWNLGAAPVESFRLAFTTLRFAGHDPAADNARLLDRRGYFHEVAPPEGLRLAPGDVWRFSLGDIAGAPQHRGEGIVSAYMTLADGARWPVTVGDLRREASGQGVAAGPAVYALMPWPAEAELTPSDRLPGYLVPADGATADELSAVSTMTALFRRLFPLEPVPFSLMALPGDRLLRFASDAALGREAYRLDFRDDDILLTAADPAGRQYGLTALGQLLRGARAGCRFPARGHIADAPRFAWRGCHLDTARRFFPVADVARFLDILAYLRLNVFHWHLSDDEAWRLEIRAFPELTAIGSQRGPEAALPPQLGDGHHSSGGFYSHADVRALVAHAARLNIGIVPEIDIPGHSTAALAALPALADPDEPAGAYASVQGFANNALNPAVGLTWRVLEAVFDDLAELFPSPYLHVGGDEVAEGAWLSSPLARRLMADLGLDGAEALQSHFMRKVQAMLGQRGRKLAGWNEVGNGDGVETEGTLLTVWQKAAIGAGLARRGYDIVMAPAEAYYLDMAHSPDWDETGMSWTGATSLEAAYAYEVGDDIPADLLPKLKGIQACIWAELIASRAHFNHLVFPRLAAVAEAGWTPTAEKDWSRFQGLARFCPTL</sequence>
<dbReference type="SUPFAM" id="SSF55545">
    <property type="entry name" value="beta-N-acetylhexosaminidase-like domain"/>
    <property type="match status" value="1"/>
</dbReference>
<name>A0A212L9I7_9HYPH</name>
<protein>
    <recommendedName>
        <fullName evidence="3">beta-N-acetylhexosaminidase</fullName>
        <ecNumber evidence="3">3.2.1.52</ecNumber>
    </recommendedName>
    <alternativeName>
        <fullName evidence="6">Beta-N-acetylhexosaminidase</fullName>
    </alternativeName>
    <alternativeName>
        <fullName evidence="7">N-acetyl-beta-glucosaminidase</fullName>
    </alternativeName>
</protein>
<dbReference type="Gene3D" id="3.30.379.10">
    <property type="entry name" value="Chitobiase/beta-hexosaminidase domain 2-like"/>
    <property type="match status" value="1"/>
</dbReference>
<dbReference type="Gene3D" id="3.20.20.80">
    <property type="entry name" value="Glycosidases"/>
    <property type="match status" value="1"/>
</dbReference>
<evidence type="ECO:0000256" key="1">
    <source>
        <dbReference type="ARBA" id="ARBA00001231"/>
    </source>
</evidence>
<evidence type="ECO:0000256" key="2">
    <source>
        <dbReference type="ARBA" id="ARBA00006285"/>
    </source>
</evidence>
<accession>A0A212L9I7</accession>
<dbReference type="PRINTS" id="PR00738">
    <property type="entry name" value="GLHYDRLASE20"/>
</dbReference>
<dbReference type="Pfam" id="PF00728">
    <property type="entry name" value="Glyco_hydro_20"/>
    <property type="match status" value="1"/>
</dbReference>